<protein>
    <submittedName>
        <fullName evidence="7">Oligosaccharide flippase family protein</fullName>
    </submittedName>
</protein>
<evidence type="ECO:0000256" key="1">
    <source>
        <dbReference type="ARBA" id="ARBA00004651"/>
    </source>
</evidence>
<dbReference type="RefSeq" id="WP_166094054.1">
    <property type="nucleotide sequence ID" value="NZ_CP049871.1"/>
</dbReference>
<evidence type="ECO:0000256" key="2">
    <source>
        <dbReference type="ARBA" id="ARBA00022475"/>
    </source>
</evidence>
<dbReference type="PANTHER" id="PTHR30250">
    <property type="entry name" value="PST FAMILY PREDICTED COLANIC ACID TRANSPORTER"/>
    <property type="match status" value="1"/>
</dbReference>
<evidence type="ECO:0000313" key="7">
    <source>
        <dbReference type="EMBL" id="QIL02401.1"/>
    </source>
</evidence>
<dbReference type="InterPro" id="IPR002797">
    <property type="entry name" value="Polysacc_synth"/>
</dbReference>
<accession>A0A6G7ZN47</accession>
<reference evidence="7 8" key="1">
    <citation type="submission" date="2020-03" db="EMBL/GenBank/DDBJ databases">
        <title>Sphingomonas sp. nov., isolated from fish.</title>
        <authorList>
            <person name="Hyun D.-W."/>
            <person name="Bae J.-W."/>
        </authorList>
    </citation>
    <scope>NUCLEOTIDE SEQUENCE [LARGE SCALE GENOMIC DNA]</scope>
    <source>
        <strain evidence="7 8">HDW15C</strain>
    </source>
</reference>
<evidence type="ECO:0000256" key="6">
    <source>
        <dbReference type="SAM" id="Phobius"/>
    </source>
</evidence>
<sequence>MKPTVPKQRVTRFATYVRGAGLGPFLIRASAGGGAIRLAGMATSFVAGVLLARILGVEAYGIYGIALAIISVAALPAELGLPLLVTREVARAAAAGEDRQVAGTVRWAQRAAIGISMAVALVVAMVGLFLTQFGWPGVGLTLLVGAPAIPVASLTRVYGGVLQGLKSIVKAQTASQVIRPGIFAFLLLILLASGSKTGAPGAMALSTVSATIALLPIYLWLRRRVPHHLTRQIAPLSSHSLRGLLPMGLMEGMRVLQAELSILLVGLVSGPATVGLLRIANVTAQVAAAPISMVVHAALPVMAGLHQQNENARLQKTVTAVAHAQFLGVLLLCLPLVIAPTFLLTLAYGPQFTDAANALRIIAAGQVANAAFGPNVWLLNMTHHELRVARAMTAALAVNVVIVPILTMTSGVAGGAFGLLLSMLCWNVMTWLDARKLLGVETSILRWPWGSPFATH</sequence>
<evidence type="ECO:0000256" key="4">
    <source>
        <dbReference type="ARBA" id="ARBA00022989"/>
    </source>
</evidence>
<feature type="transmembrane region" description="Helical" evidence="6">
    <location>
        <begin position="142"/>
        <end position="165"/>
    </location>
</feature>
<keyword evidence="4 6" id="KW-1133">Transmembrane helix</keyword>
<evidence type="ECO:0000313" key="8">
    <source>
        <dbReference type="Proteomes" id="UP000502502"/>
    </source>
</evidence>
<gene>
    <name evidence="7" type="ORF">G7078_06090</name>
</gene>
<dbReference type="AlphaFoldDB" id="A0A6G7ZN47"/>
<evidence type="ECO:0000256" key="3">
    <source>
        <dbReference type="ARBA" id="ARBA00022692"/>
    </source>
</evidence>
<feature type="transmembrane region" description="Helical" evidence="6">
    <location>
        <begin position="107"/>
        <end position="130"/>
    </location>
</feature>
<feature type="transmembrane region" description="Helical" evidence="6">
    <location>
        <begin position="260"/>
        <end position="280"/>
    </location>
</feature>
<feature type="transmembrane region" description="Helical" evidence="6">
    <location>
        <begin position="326"/>
        <end position="349"/>
    </location>
</feature>
<keyword evidence="2" id="KW-1003">Cell membrane</keyword>
<keyword evidence="5 6" id="KW-0472">Membrane</keyword>
<dbReference type="GO" id="GO:0005886">
    <property type="term" value="C:plasma membrane"/>
    <property type="evidence" value="ECO:0007669"/>
    <property type="project" value="UniProtKB-SubCell"/>
</dbReference>
<feature type="transmembrane region" description="Helical" evidence="6">
    <location>
        <begin position="177"/>
        <end position="195"/>
    </location>
</feature>
<dbReference type="InterPro" id="IPR050833">
    <property type="entry name" value="Poly_Biosynth_Transport"/>
</dbReference>
<feature type="transmembrane region" description="Helical" evidence="6">
    <location>
        <begin position="286"/>
        <end position="305"/>
    </location>
</feature>
<dbReference type="PANTHER" id="PTHR30250:SF26">
    <property type="entry name" value="PSMA PROTEIN"/>
    <property type="match status" value="1"/>
</dbReference>
<feature type="transmembrane region" description="Helical" evidence="6">
    <location>
        <begin position="35"/>
        <end position="56"/>
    </location>
</feature>
<evidence type="ECO:0000256" key="5">
    <source>
        <dbReference type="ARBA" id="ARBA00023136"/>
    </source>
</evidence>
<dbReference type="KEGG" id="ssin:G7078_06090"/>
<dbReference type="EMBL" id="CP049871">
    <property type="protein sequence ID" value="QIL02401.1"/>
    <property type="molecule type" value="Genomic_DNA"/>
</dbReference>
<keyword evidence="3 6" id="KW-0812">Transmembrane</keyword>
<dbReference type="Proteomes" id="UP000502502">
    <property type="component" value="Chromosome"/>
</dbReference>
<dbReference type="Pfam" id="PF01943">
    <property type="entry name" value="Polysacc_synt"/>
    <property type="match status" value="1"/>
</dbReference>
<feature type="transmembrane region" description="Helical" evidence="6">
    <location>
        <begin position="62"/>
        <end position="86"/>
    </location>
</feature>
<feature type="transmembrane region" description="Helical" evidence="6">
    <location>
        <begin position="201"/>
        <end position="221"/>
    </location>
</feature>
<comment type="subcellular location">
    <subcellularLocation>
        <location evidence="1">Cell membrane</location>
        <topology evidence="1">Multi-pass membrane protein</topology>
    </subcellularLocation>
</comment>
<feature type="transmembrane region" description="Helical" evidence="6">
    <location>
        <begin position="361"/>
        <end position="381"/>
    </location>
</feature>
<keyword evidence="8" id="KW-1185">Reference proteome</keyword>
<proteinExistence type="predicted"/>
<organism evidence="7 8">
    <name type="scientific">Sphingomonas sinipercae</name>
    <dbReference type="NCBI Taxonomy" id="2714944"/>
    <lineage>
        <taxon>Bacteria</taxon>
        <taxon>Pseudomonadati</taxon>
        <taxon>Pseudomonadota</taxon>
        <taxon>Alphaproteobacteria</taxon>
        <taxon>Sphingomonadales</taxon>
        <taxon>Sphingomonadaceae</taxon>
        <taxon>Sphingomonas</taxon>
    </lineage>
</organism>
<name>A0A6G7ZN47_9SPHN</name>